<evidence type="ECO:0000256" key="3">
    <source>
        <dbReference type="ARBA" id="ARBA00022723"/>
    </source>
</evidence>
<dbReference type="KEGG" id="tper:IWA51_04655"/>
<evidence type="ECO:0000313" key="8">
    <source>
        <dbReference type="EMBL" id="QQA01891.1"/>
    </source>
</evidence>
<dbReference type="AlphaFoldDB" id="A0A7T3REW9"/>
<evidence type="ECO:0000256" key="2">
    <source>
        <dbReference type="ARBA" id="ARBA00022722"/>
    </source>
</evidence>
<proteinExistence type="inferred from homology"/>
<evidence type="ECO:0000256" key="1">
    <source>
        <dbReference type="ARBA" id="ARBA00010875"/>
    </source>
</evidence>
<evidence type="ECO:0000256" key="4">
    <source>
        <dbReference type="ARBA" id="ARBA00022759"/>
    </source>
</evidence>
<dbReference type="Gene3D" id="3.40.390.30">
    <property type="entry name" value="Metalloproteases ('zincins'), catalytic domain"/>
    <property type="match status" value="1"/>
</dbReference>
<dbReference type="NCBIfam" id="TIGR00043">
    <property type="entry name" value="rRNA maturation RNase YbeY"/>
    <property type="match status" value="1"/>
</dbReference>
<protein>
    <recommendedName>
        <fullName evidence="7">Endoribonuclease YbeY</fullName>
        <ecNumber evidence="7">3.1.-.-</ecNumber>
    </recommendedName>
</protein>
<comment type="cofactor">
    <cofactor evidence="7">
        <name>Zn(2+)</name>
        <dbReference type="ChEBI" id="CHEBI:29105"/>
    </cofactor>
    <text evidence="7">Binds 1 zinc ion.</text>
</comment>
<feature type="binding site" evidence="7">
    <location>
        <position position="117"/>
    </location>
    <ligand>
        <name>Zn(2+)</name>
        <dbReference type="ChEBI" id="CHEBI:29105"/>
        <note>catalytic</note>
    </ligand>
</feature>
<dbReference type="Pfam" id="PF02130">
    <property type="entry name" value="YbeY"/>
    <property type="match status" value="1"/>
</dbReference>
<keyword evidence="6 7" id="KW-0862">Zinc</keyword>
<keyword evidence="7" id="KW-0690">Ribosome biogenesis</keyword>
<dbReference type="SUPFAM" id="SSF55486">
    <property type="entry name" value="Metalloproteases ('zincins'), catalytic domain"/>
    <property type="match status" value="1"/>
</dbReference>
<evidence type="ECO:0000256" key="7">
    <source>
        <dbReference type="HAMAP-Rule" id="MF_00009"/>
    </source>
</evidence>
<evidence type="ECO:0000256" key="5">
    <source>
        <dbReference type="ARBA" id="ARBA00022801"/>
    </source>
</evidence>
<gene>
    <name evidence="7 8" type="primary">ybeY</name>
    <name evidence="8" type="ORF">IWA51_04655</name>
</gene>
<dbReference type="PANTHER" id="PTHR46986">
    <property type="entry name" value="ENDORIBONUCLEASE YBEY, CHLOROPLASTIC"/>
    <property type="match status" value="1"/>
</dbReference>
<name>A0A7T3REW9_9SPIR</name>
<feature type="binding site" evidence="7">
    <location>
        <position position="127"/>
    </location>
    <ligand>
        <name>Zn(2+)</name>
        <dbReference type="ChEBI" id="CHEBI:29105"/>
        <note>catalytic</note>
    </ligand>
</feature>
<dbReference type="GO" id="GO:0006364">
    <property type="term" value="P:rRNA processing"/>
    <property type="evidence" value="ECO:0007669"/>
    <property type="project" value="UniProtKB-UniRule"/>
</dbReference>
<dbReference type="GO" id="GO:0008270">
    <property type="term" value="F:zinc ion binding"/>
    <property type="evidence" value="ECO:0007669"/>
    <property type="project" value="UniProtKB-UniRule"/>
</dbReference>
<keyword evidence="7" id="KW-0698">rRNA processing</keyword>
<keyword evidence="3 7" id="KW-0479">Metal-binding</keyword>
<keyword evidence="4 7" id="KW-0255">Endonuclease</keyword>
<dbReference type="PROSITE" id="PS01306">
    <property type="entry name" value="UPF0054"/>
    <property type="match status" value="1"/>
</dbReference>
<dbReference type="GO" id="GO:0004521">
    <property type="term" value="F:RNA endonuclease activity"/>
    <property type="evidence" value="ECO:0007669"/>
    <property type="project" value="UniProtKB-UniRule"/>
</dbReference>
<evidence type="ECO:0000313" key="9">
    <source>
        <dbReference type="Proteomes" id="UP000595224"/>
    </source>
</evidence>
<keyword evidence="9" id="KW-1185">Reference proteome</keyword>
<comment type="subcellular location">
    <subcellularLocation>
        <location evidence="7">Cytoplasm</location>
    </subcellularLocation>
</comment>
<dbReference type="EMBL" id="CP064936">
    <property type="protein sequence ID" value="QQA01891.1"/>
    <property type="molecule type" value="Genomic_DNA"/>
</dbReference>
<evidence type="ECO:0000256" key="6">
    <source>
        <dbReference type="ARBA" id="ARBA00022833"/>
    </source>
</evidence>
<comment type="similarity">
    <text evidence="1 7">Belongs to the endoribonuclease YbeY family.</text>
</comment>
<dbReference type="InterPro" id="IPR002036">
    <property type="entry name" value="YbeY"/>
</dbReference>
<keyword evidence="7" id="KW-0963">Cytoplasm</keyword>
<dbReference type="InterPro" id="IPR023091">
    <property type="entry name" value="MetalPrtase_cat_dom_sf_prd"/>
</dbReference>
<sequence length="160" mass="18155">MPNRILVDTEEGIPVPEWISKVEPFFLKAMDRAGYDGQEVSILFCSDEFIRKLNSDYRNIDSPTDVLSFENGGTYCDDDGTEWLEAGDIAVSLETLPKNAEYFDVDCNDELKRLLVHGMLHLNGFDHGEEHVEKGVEPVCEMLRIQKEILDSLESEKIIG</sequence>
<dbReference type="InterPro" id="IPR020549">
    <property type="entry name" value="YbeY_CS"/>
</dbReference>
<comment type="function">
    <text evidence="7">Single strand-specific metallo-endoribonuclease involved in late-stage 70S ribosome quality control and in maturation of the 3' terminus of the 16S rRNA.</text>
</comment>
<feature type="binding site" evidence="7">
    <location>
        <position position="121"/>
    </location>
    <ligand>
        <name>Zn(2+)</name>
        <dbReference type="ChEBI" id="CHEBI:29105"/>
        <note>catalytic</note>
    </ligand>
</feature>
<keyword evidence="2 7" id="KW-0540">Nuclease</keyword>
<dbReference type="HAMAP" id="MF_00009">
    <property type="entry name" value="Endoribonucl_YbeY"/>
    <property type="match status" value="1"/>
</dbReference>
<dbReference type="EC" id="3.1.-.-" evidence="7"/>
<accession>A0A7T3REW9</accession>
<dbReference type="GO" id="GO:0005737">
    <property type="term" value="C:cytoplasm"/>
    <property type="evidence" value="ECO:0007669"/>
    <property type="project" value="UniProtKB-SubCell"/>
</dbReference>
<reference evidence="8 9" key="1">
    <citation type="submission" date="2020-11" db="EMBL/GenBank/DDBJ databases">
        <title>Treponema Peruensis nv. sp., first commensal Treponema isolated from human feces.</title>
        <authorList>
            <person name="Belkhou C."/>
            <person name="Raes J."/>
        </authorList>
    </citation>
    <scope>NUCLEOTIDE SEQUENCE [LARGE SCALE GENOMIC DNA]</scope>
    <source>
        <strain evidence="8 9">RCC2812</strain>
    </source>
</reference>
<organism evidence="8 9">
    <name type="scientific">Treponema peruense</name>
    <dbReference type="NCBI Taxonomy" id="2787628"/>
    <lineage>
        <taxon>Bacteria</taxon>
        <taxon>Pseudomonadati</taxon>
        <taxon>Spirochaetota</taxon>
        <taxon>Spirochaetia</taxon>
        <taxon>Spirochaetales</taxon>
        <taxon>Treponemataceae</taxon>
        <taxon>Treponema</taxon>
    </lineage>
</organism>
<dbReference type="RefSeq" id="WP_177527391.1">
    <property type="nucleotide sequence ID" value="NZ_CBCSHE010000004.1"/>
</dbReference>
<dbReference type="PANTHER" id="PTHR46986:SF1">
    <property type="entry name" value="ENDORIBONUCLEASE YBEY, CHLOROPLASTIC"/>
    <property type="match status" value="1"/>
</dbReference>
<keyword evidence="5 7" id="KW-0378">Hydrolase</keyword>
<dbReference type="GO" id="GO:0004222">
    <property type="term" value="F:metalloendopeptidase activity"/>
    <property type="evidence" value="ECO:0007669"/>
    <property type="project" value="InterPro"/>
</dbReference>
<dbReference type="Proteomes" id="UP000595224">
    <property type="component" value="Chromosome"/>
</dbReference>